<organism evidence="1">
    <name type="scientific">bioreactor metagenome</name>
    <dbReference type="NCBI Taxonomy" id="1076179"/>
    <lineage>
        <taxon>unclassified sequences</taxon>
        <taxon>metagenomes</taxon>
        <taxon>ecological metagenomes</taxon>
    </lineage>
</organism>
<dbReference type="EMBL" id="VSSQ01023983">
    <property type="protein sequence ID" value="MPM71247.1"/>
    <property type="molecule type" value="Genomic_DNA"/>
</dbReference>
<evidence type="ECO:0000313" key="1">
    <source>
        <dbReference type="EMBL" id="MPM71247.1"/>
    </source>
</evidence>
<comment type="caution">
    <text evidence="1">The sequence shown here is derived from an EMBL/GenBank/DDBJ whole genome shotgun (WGS) entry which is preliminary data.</text>
</comment>
<sequence length="150" mass="15907">MLLFILGIALILLSRGGDEAAVSAVPESSEFNTEEFTSRVEQKLGSMISGIKGAGRVSVMVTIDTGTRKIYAAQTNTKSSGVQNESSEEFVWSQDKSGAKTPVLIAEQTPSVRGVAVVCEGAINSEVRKKVIELVSCALDLPTNKICVTN</sequence>
<proteinExistence type="predicted"/>
<accession>A0A645C1Y3</accession>
<gene>
    <name evidence="1" type="ORF">SDC9_118210</name>
</gene>
<protein>
    <recommendedName>
        <fullName evidence="2">Stage III sporulation protein AG</fullName>
    </recommendedName>
</protein>
<name>A0A645C1Y3_9ZZZZ</name>
<dbReference type="AlphaFoldDB" id="A0A645C1Y3"/>
<evidence type="ECO:0008006" key="2">
    <source>
        <dbReference type="Google" id="ProtNLM"/>
    </source>
</evidence>
<reference evidence="1" key="1">
    <citation type="submission" date="2019-08" db="EMBL/GenBank/DDBJ databases">
        <authorList>
            <person name="Kucharzyk K."/>
            <person name="Murdoch R.W."/>
            <person name="Higgins S."/>
            <person name="Loffler F."/>
        </authorList>
    </citation>
    <scope>NUCLEOTIDE SEQUENCE</scope>
</reference>